<organism evidence="1 2">
    <name type="scientific">Multifurca ochricompacta</name>
    <dbReference type="NCBI Taxonomy" id="376703"/>
    <lineage>
        <taxon>Eukaryota</taxon>
        <taxon>Fungi</taxon>
        <taxon>Dikarya</taxon>
        <taxon>Basidiomycota</taxon>
        <taxon>Agaricomycotina</taxon>
        <taxon>Agaricomycetes</taxon>
        <taxon>Russulales</taxon>
        <taxon>Russulaceae</taxon>
        <taxon>Multifurca</taxon>
    </lineage>
</organism>
<sequence length="154" mass="17273">MSRKGGRGKDRREGYHFSQCLWLAPCIPFLDELGKYIPYDQSKGLPNIFTSPQEALRSSVELPPGRGKAMSMVIWLYFIVYVALGVSDSLEHRHLGSQVGTLGDAYAFNLMPFFPPNPRFWVNLTRLHGRKGEGGRGGGGTCHTKTQFVTRRNI</sequence>
<dbReference type="Proteomes" id="UP001203297">
    <property type="component" value="Unassembled WGS sequence"/>
</dbReference>
<reference evidence="1" key="1">
    <citation type="journal article" date="2022" name="New Phytol.">
        <title>Evolutionary transition to the ectomycorrhizal habit in the genomes of a hyperdiverse lineage of mushroom-forming fungi.</title>
        <authorList>
            <person name="Looney B."/>
            <person name="Miyauchi S."/>
            <person name="Morin E."/>
            <person name="Drula E."/>
            <person name="Courty P.E."/>
            <person name="Kohler A."/>
            <person name="Kuo A."/>
            <person name="LaButti K."/>
            <person name="Pangilinan J."/>
            <person name="Lipzen A."/>
            <person name="Riley R."/>
            <person name="Andreopoulos W."/>
            <person name="He G."/>
            <person name="Johnson J."/>
            <person name="Nolan M."/>
            <person name="Tritt A."/>
            <person name="Barry K.W."/>
            <person name="Grigoriev I.V."/>
            <person name="Nagy L.G."/>
            <person name="Hibbett D."/>
            <person name="Henrissat B."/>
            <person name="Matheny P.B."/>
            <person name="Labbe J."/>
            <person name="Martin F.M."/>
        </authorList>
    </citation>
    <scope>NUCLEOTIDE SEQUENCE</scope>
    <source>
        <strain evidence="1">BPL690</strain>
    </source>
</reference>
<evidence type="ECO:0000313" key="2">
    <source>
        <dbReference type="Proteomes" id="UP001203297"/>
    </source>
</evidence>
<dbReference type="EMBL" id="WTXG01000009">
    <property type="protein sequence ID" value="KAI0303286.1"/>
    <property type="molecule type" value="Genomic_DNA"/>
</dbReference>
<dbReference type="AlphaFoldDB" id="A0AAD4M5Q4"/>
<evidence type="ECO:0000313" key="1">
    <source>
        <dbReference type="EMBL" id="KAI0303286.1"/>
    </source>
</evidence>
<protein>
    <submittedName>
        <fullName evidence="1">Uncharacterized protein</fullName>
    </submittedName>
</protein>
<keyword evidence="2" id="KW-1185">Reference proteome</keyword>
<proteinExistence type="predicted"/>
<comment type="caution">
    <text evidence="1">The sequence shown here is derived from an EMBL/GenBank/DDBJ whole genome shotgun (WGS) entry which is preliminary data.</text>
</comment>
<name>A0AAD4M5Q4_9AGAM</name>
<gene>
    <name evidence="1" type="ORF">B0F90DRAFT_1356472</name>
</gene>
<accession>A0AAD4M5Q4</accession>